<name>A0AAV8U3B0_9ROSI</name>
<gene>
    <name evidence="1" type="ORF">K2173_006421</name>
</gene>
<dbReference type="EMBL" id="JAIWQS010000001">
    <property type="protein sequence ID" value="KAJ8773771.1"/>
    <property type="molecule type" value="Genomic_DNA"/>
</dbReference>
<dbReference type="InterPro" id="IPR055298">
    <property type="entry name" value="AtLOH3-like"/>
</dbReference>
<dbReference type="PANTHER" id="PTHR11697">
    <property type="entry name" value="GENERAL TRANSCRIPTION FACTOR 2-RELATED ZINC FINGER PROTEIN"/>
    <property type="match status" value="1"/>
</dbReference>
<dbReference type="PANTHER" id="PTHR11697:SF231">
    <property type="entry name" value="TTF-TYPE DOMAIN-CONTAINING PROTEIN"/>
    <property type="match status" value="1"/>
</dbReference>
<dbReference type="InterPro" id="IPR012337">
    <property type="entry name" value="RNaseH-like_sf"/>
</dbReference>
<sequence length="272" mass="31081">MRGEWNGLQALILKECSYAYYVHCMAHRLQLALVAASKEVIPIHHFFTKLNCIVNIVGASCKRNYQLKAAHAENIAHLLAVNELESGKGLNQIGTLQRVGDTRWSSYLKSVPSLINMFSATCEILEISNSLCQALQLKSQDILNAMHLVSSIKSLIQNLRDEGWEELLLEVKYFCEKVHIPVLDLNALYVARRGRARHQQDEILLEHHYKVDIFNAVIDSQLQELNNKFNDHTVELLILSSTLDPKEIRRSFRVDDICKLVQKFLPTGFCRV</sequence>
<dbReference type="SUPFAM" id="SSF53098">
    <property type="entry name" value="Ribonuclease H-like"/>
    <property type="match status" value="1"/>
</dbReference>
<protein>
    <recommendedName>
        <fullName evidence="3">Zinc finger MYM-type protein 1-like</fullName>
    </recommendedName>
</protein>
<dbReference type="Proteomes" id="UP001159364">
    <property type="component" value="Linkage Group LG01"/>
</dbReference>
<evidence type="ECO:0008006" key="3">
    <source>
        <dbReference type="Google" id="ProtNLM"/>
    </source>
</evidence>
<dbReference type="AlphaFoldDB" id="A0AAV8U3B0"/>
<organism evidence="1 2">
    <name type="scientific">Erythroxylum novogranatense</name>
    <dbReference type="NCBI Taxonomy" id="1862640"/>
    <lineage>
        <taxon>Eukaryota</taxon>
        <taxon>Viridiplantae</taxon>
        <taxon>Streptophyta</taxon>
        <taxon>Embryophyta</taxon>
        <taxon>Tracheophyta</taxon>
        <taxon>Spermatophyta</taxon>
        <taxon>Magnoliopsida</taxon>
        <taxon>eudicotyledons</taxon>
        <taxon>Gunneridae</taxon>
        <taxon>Pentapetalae</taxon>
        <taxon>rosids</taxon>
        <taxon>fabids</taxon>
        <taxon>Malpighiales</taxon>
        <taxon>Erythroxylaceae</taxon>
        <taxon>Erythroxylum</taxon>
    </lineage>
</organism>
<proteinExistence type="predicted"/>
<keyword evidence="2" id="KW-1185">Reference proteome</keyword>
<accession>A0AAV8U3B0</accession>
<evidence type="ECO:0000313" key="2">
    <source>
        <dbReference type="Proteomes" id="UP001159364"/>
    </source>
</evidence>
<evidence type="ECO:0000313" key="1">
    <source>
        <dbReference type="EMBL" id="KAJ8773771.1"/>
    </source>
</evidence>
<comment type="caution">
    <text evidence="1">The sequence shown here is derived from an EMBL/GenBank/DDBJ whole genome shotgun (WGS) entry which is preliminary data.</text>
</comment>
<reference evidence="1 2" key="1">
    <citation type="submission" date="2021-09" db="EMBL/GenBank/DDBJ databases">
        <title>Genomic insights and catalytic innovation underlie evolution of tropane alkaloids biosynthesis.</title>
        <authorList>
            <person name="Wang Y.-J."/>
            <person name="Tian T."/>
            <person name="Huang J.-P."/>
            <person name="Huang S.-X."/>
        </authorList>
    </citation>
    <scope>NUCLEOTIDE SEQUENCE [LARGE SCALE GENOMIC DNA]</scope>
    <source>
        <strain evidence="1">KIB-2018</strain>
        <tissue evidence="1">Leaf</tissue>
    </source>
</reference>